<dbReference type="Gene3D" id="3.10.129.10">
    <property type="entry name" value="Hotdog Thioesterase"/>
    <property type="match status" value="1"/>
</dbReference>
<evidence type="ECO:0000256" key="1">
    <source>
        <dbReference type="ARBA" id="ARBA00022801"/>
    </source>
</evidence>
<dbReference type="AlphaFoldDB" id="A0A8J9WZ03"/>
<dbReference type="GO" id="GO:0047617">
    <property type="term" value="F:fatty acyl-CoA hydrolase activity"/>
    <property type="evidence" value="ECO:0007669"/>
    <property type="project" value="InterPro"/>
</dbReference>
<gene>
    <name evidence="2" type="ORF">PTTT1_LOCUS88</name>
</gene>
<protein>
    <recommendedName>
        <fullName evidence="3">Thioesterase domain-containing protein</fullName>
    </recommendedName>
</protein>
<dbReference type="CDD" id="cd03443">
    <property type="entry name" value="PaaI_thioesterase"/>
    <property type="match status" value="1"/>
</dbReference>
<dbReference type="InterPro" id="IPR029069">
    <property type="entry name" value="HotDog_dom_sf"/>
</dbReference>
<sequence>MSSSASARSIQRLFEFLKLQGRVEKSPGFSSALGLTYERISKLPSDSLSFQDQTLKVRLPLASEMLLPKQDSVALSTFTTMIDDVTTWALVLEDSKRSRPGVSVTLQNKWGTSVALRKVAVGDEVEIAATVNKIGRSMGFVQASVHDVATGELVCHGSHVKFLSSMGMVADFLLSSRGWPLAKLYADYMEGPSPEAIPTTHSLFEAVKYTSETSATIQVTPGHRSLGGPIHGGAQAVLMELLAREFAQNEWNSSLVSVDTIHVEYMSPPSRQTKLDLLVTSRTTPNVMELEVRLLGDGNSLKTKGYLTVSNSASDSVAQSNIR</sequence>
<proteinExistence type="predicted"/>
<dbReference type="SUPFAM" id="SSF54637">
    <property type="entry name" value="Thioesterase/thiol ester dehydrase-isomerase"/>
    <property type="match status" value="2"/>
</dbReference>
<dbReference type="Proteomes" id="UP000836788">
    <property type="component" value="Chromosome 1"/>
</dbReference>
<dbReference type="InterPro" id="IPR039298">
    <property type="entry name" value="ACOT13"/>
</dbReference>
<dbReference type="PANTHER" id="PTHR21660:SF1">
    <property type="entry name" value="ACYL-COENZYME A THIOESTERASE 13"/>
    <property type="match status" value="1"/>
</dbReference>
<accession>A0A8J9WZ03</accession>
<keyword evidence="1" id="KW-0378">Hydrolase</keyword>
<reference evidence="2" key="1">
    <citation type="submission" date="2022-02" db="EMBL/GenBank/DDBJ databases">
        <authorList>
            <person name="Giguere J D."/>
        </authorList>
    </citation>
    <scope>NUCLEOTIDE SEQUENCE</scope>
    <source>
        <strain evidence="2">CCAP 1055/1</strain>
    </source>
</reference>
<evidence type="ECO:0000313" key="2">
    <source>
        <dbReference type="EMBL" id="CAG9276233.1"/>
    </source>
</evidence>
<name>A0A8J9WZ03_PHATR</name>
<organism evidence="2">
    <name type="scientific">Phaeodactylum tricornutum</name>
    <name type="common">Diatom</name>
    <dbReference type="NCBI Taxonomy" id="2850"/>
    <lineage>
        <taxon>Eukaryota</taxon>
        <taxon>Sar</taxon>
        <taxon>Stramenopiles</taxon>
        <taxon>Ochrophyta</taxon>
        <taxon>Bacillariophyta</taxon>
        <taxon>Bacillariophyceae</taxon>
        <taxon>Bacillariophycidae</taxon>
        <taxon>Naviculales</taxon>
        <taxon>Phaeodactylaceae</taxon>
        <taxon>Phaeodactylum</taxon>
    </lineage>
</organism>
<dbReference type="PANTHER" id="PTHR21660">
    <property type="entry name" value="THIOESTERASE SUPERFAMILY MEMBER-RELATED"/>
    <property type="match status" value="1"/>
</dbReference>
<evidence type="ECO:0008006" key="3">
    <source>
        <dbReference type="Google" id="ProtNLM"/>
    </source>
</evidence>
<dbReference type="EMBL" id="OU594942">
    <property type="protein sequence ID" value="CAG9276233.1"/>
    <property type="molecule type" value="Genomic_DNA"/>
</dbReference>